<comment type="caution">
    <text evidence="1">The sequence shown here is derived from an EMBL/GenBank/DDBJ whole genome shotgun (WGS) entry which is preliminary data.</text>
</comment>
<protein>
    <submittedName>
        <fullName evidence="1">DUF4442 domain-containing protein</fullName>
    </submittedName>
</protein>
<evidence type="ECO:0000313" key="1">
    <source>
        <dbReference type="EMBL" id="NAS27406.1"/>
    </source>
</evidence>
<dbReference type="Pfam" id="PF14539">
    <property type="entry name" value="DUF4442"/>
    <property type="match status" value="1"/>
</dbReference>
<dbReference type="AlphaFoldDB" id="A0A7C9J8K2"/>
<name>A0A7C9J8K2_9ACTN</name>
<sequence>MPSMTTFDTGALFLQSVPFARTLGVSFDSVDSGTAVARLADRPDLHNHVGGPHAGVVFSLAESASGAAMLSLFGDTLDRATPLATVGRVAYRKLALGDLTAEAVVKAERDAVLAELTAGNRPEFTVEVTVRNSEGVTVAEVTVEWTLRPNR</sequence>
<dbReference type="CDD" id="cd03443">
    <property type="entry name" value="PaaI_thioesterase"/>
    <property type="match status" value="1"/>
</dbReference>
<gene>
    <name evidence="1" type="ORF">GT755_37780</name>
</gene>
<keyword evidence="2" id="KW-1185">Reference proteome</keyword>
<dbReference type="EMBL" id="WXEW01000017">
    <property type="protein sequence ID" value="NAS27406.1"/>
    <property type="molecule type" value="Genomic_DNA"/>
</dbReference>
<dbReference type="SUPFAM" id="SSF54637">
    <property type="entry name" value="Thioesterase/thiol ester dehydrase-isomerase"/>
    <property type="match status" value="1"/>
</dbReference>
<dbReference type="Proteomes" id="UP000479526">
    <property type="component" value="Unassembled WGS sequence"/>
</dbReference>
<reference evidence="1 2" key="1">
    <citation type="submission" date="2020-01" db="EMBL/GenBank/DDBJ databases">
        <title>Herbidospora sp. NEAU-GS84 nov., a novel actinomycete isolated from soil.</title>
        <authorList>
            <person name="Han L."/>
        </authorList>
    </citation>
    <scope>NUCLEOTIDE SEQUENCE [LARGE SCALE GENOMIC DNA]</scope>
    <source>
        <strain evidence="1 2">NEAU-GS84</strain>
    </source>
</reference>
<accession>A0A7C9J8K2</accession>
<dbReference type="InterPro" id="IPR027961">
    <property type="entry name" value="DUF4442"/>
</dbReference>
<organism evidence="1 2">
    <name type="scientific">Herbidospora solisilvae</name>
    <dbReference type="NCBI Taxonomy" id="2696284"/>
    <lineage>
        <taxon>Bacteria</taxon>
        <taxon>Bacillati</taxon>
        <taxon>Actinomycetota</taxon>
        <taxon>Actinomycetes</taxon>
        <taxon>Streptosporangiales</taxon>
        <taxon>Streptosporangiaceae</taxon>
        <taxon>Herbidospora</taxon>
    </lineage>
</organism>
<dbReference type="InterPro" id="IPR029069">
    <property type="entry name" value="HotDog_dom_sf"/>
</dbReference>
<proteinExistence type="predicted"/>
<evidence type="ECO:0000313" key="2">
    <source>
        <dbReference type="Proteomes" id="UP000479526"/>
    </source>
</evidence>
<dbReference type="Gene3D" id="3.10.129.10">
    <property type="entry name" value="Hotdog Thioesterase"/>
    <property type="match status" value="1"/>
</dbReference>